<keyword evidence="10" id="KW-1185">Reference proteome</keyword>
<comment type="cofactor">
    <cofactor evidence="2">
        <name>[4Fe-4S] cluster</name>
        <dbReference type="ChEBI" id="CHEBI:49883"/>
    </cofactor>
</comment>
<dbReference type="EMBL" id="RHJS01000002">
    <property type="protein sequence ID" value="RRK30494.1"/>
    <property type="molecule type" value="Genomic_DNA"/>
</dbReference>
<dbReference type="Proteomes" id="UP000274920">
    <property type="component" value="Unassembled WGS sequence"/>
</dbReference>
<dbReference type="PROSITE" id="PS00198">
    <property type="entry name" value="4FE4S_FER_1"/>
    <property type="match status" value="1"/>
</dbReference>
<dbReference type="InterPro" id="IPR050837">
    <property type="entry name" value="ComplexI_51kDa_subunit"/>
</dbReference>
<evidence type="ECO:0000256" key="2">
    <source>
        <dbReference type="ARBA" id="ARBA00001966"/>
    </source>
</evidence>
<comment type="caution">
    <text evidence="9">The sequence shown here is derived from an EMBL/GenBank/DDBJ whole genome shotgun (WGS) entry which is preliminary data.</text>
</comment>
<dbReference type="GO" id="GO:0003954">
    <property type="term" value="F:NADH dehydrogenase activity"/>
    <property type="evidence" value="ECO:0007669"/>
    <property type="project" value="TreeGrafter"/>
</dbReference>
<evidence type="ECO:0000256" key="1">
    <source>
        <dbReference type="ARBA" id="ARBA00001917"/>
    </source>
</evidence>
<reference evidence="9" key="1">
    <citation type="submission" date="2018-10" db="EMBL/GenBank/DDBJ databases">
        <title>Schaedlerella arabinophila gen. nov. sp. nov., isolated from the mouse intestinal tract and comparative analysis with the genome of the closely related altered Schaedler flora strain ASF502.</title>
        <authorList>
            <person name="Miyake S."/>
            <person name="Soh M."/>
            <person name="Seedorf H."/>
        </authorList>
    </citation>
    <scope>NUCLEOTIDE SEQUENCE [LARGE SCALE GENOMIC DNA]</scope>
    <source>
        <strain evidence="9">DSM 106076</strain>
    </source>
</reference>
<evidence type="ECO:0000256" key="3">
    <source>
        <dbReference type="ARBA" id="ARBA00022630"/>
    </source>
</evidence>
<dbReference type="Gene3D" id="3.40.50.11540">
    <property type="entry name" value="NADH-ubiquinone oxidoreductase 51kDa subunit"/>
    <property type="match status" value="1"/>
</dbReference>
<evidence type="ECO:0000259" key="8">
    <source>
        <dbReference type="PROSITE" id="PS51379"/>
    </source>
</evidence>
<evidence type="ECO:0000256" key="4">
    <source>
        <dbReference type="ARBA" id="ARBA00022643"/>
    </source>
</evidence>
<evidence type="ECO:0000256" key="7">
    <source>
        <dbReference type="ARBA" id="ARBA00023014"/>
    </source>
</evidence>
<dbReference type="GO" id="GO:0046872">
    <property type="term" value="F:metal ion binding"/>
    <property type="evidence" value="ECO:0007669"/>
    <property type="project" value="UniProtKB-KW"/>
</dbReference>
<feature type="domain" description="4Fe-4S ferredoxin-type" evidence="8">
    <location>
        <begin position="352"/>
        <end position="381"/>
    </location>
</feature>
<comment type="cofactor">
    <cofactor evidence="1">
        <name>FMN</name>
        <dbReference type="ChEBI" id="CHEBI:58210"/>
    </cofactor>
</comment>
<dbReference type="Gene3D" id="3.30.70.20">
    <property type="match status" value="1"/>
</dbReference>
<dbReference type="SUPFAM" id="SSF140490">
    <property type="entry name" value="Nqo1C-terminal domain-like"/>
    <property type="match status" value="1"/>
</dbReference>
<feature type="domain" description="4Fe-4S ferredoxin-type" evidence="8">
    <location>
        <begin position="322"/>
        <end position="351"/>
    </location>
</feature>
<sequence length="399" mass="42938">MGALEHAKTMSREDVLKKIAALEIQESGIHAGPLTAHFDAALAENAEEGTDLAAVAALNNADTDQVLLEVLKNDPEKIFEGLAIAAYALGTEKTVLYVPEAETALAESLADTAAKYQTEVKAEFLNIRENKGNALIHIVTCADLADAFSDAYTPGVYVSVNGGEVKKVAADTKIADLADTEGAKALLLGYRLHQPEDAQLTAAEAGIANGVVRVLTEKDCIVAETEKKLTASRKQSCGKCVFCREGLIQLQYMQKETAEGRGKMEFLDLTKEIGEAMCCSTPCSMGQVSAEIALTATELFGKEYEAHIKKKNCPAGVCASFVNIYIDPKLCSGCEECVDVCPKDCIEGKAKYIHMIDDFDCTKCGKCMEVCPEDAIVQTTGKVPKLPNRLTKVGKFKKY</sequence>
<proteinExistence type="predicted"/>
<dbReference type="AlphaFoldDB" id="A0A426DCP8"/>
<keyword evidence="7" id="KW-0411">Iron-sulfur</keyword>
<dbReference type="InterPro" id="IPR037225">
    <property type="entry name" value="Nuo51_FMN-bd_sf"/>
</dbReference>
<name>A0A426DCP8_9FIRM</name>
<protein>
    <submittedName>
        <fullName evidence="9">4Fe-4S dicluster domain-containing protein</fullName>
    </submittedName>
</protein>
<dbReference type="InterPro" id="IPR037207">
    <property type="entry name" value="Nuop51_4Fe4S-bd_sf"/>
</dbReference>
<keyword evidence="5" id="KW-0479">Metal-binding</keyword>
<keyword evidence="6" id="KW-0408">Iron</keyword>
<organism evidence="9 10">
    <name type="scientific">Schaedlerella arabinosiphila</name>
    <dbReference type="NCBI Taxonomy" id="2044587"/>
    <lineage>
        <taxon>Bacteria</taxon>
        <taxon>Bacillati</taxon>
        <taxon>Bacillota</taxon>
        <taxon>Clostridia</taxon>
        <taxon>Lachnospirales</taxon>
        <taxon>Lachnospiraceae</taxon>
        <taxon>Schaedlerella</taxon>
    </lineage>
</organism>
<dbReference type="Pfam" id="PF13237">
    <property type="entry name" value="Fer4_10"/>
    <property type="match status" value="1"/>
</dbReference>
<evidence type="ECO:0000256" key="6">
    <source>
        <dbReference type="ARBA" id="ARBA00023004"/>
    </source>
</evidence>
<gene>
    <name evidence="9" type="ORF">EBB54_03195</name>
</gene>
<dbReference type="SUPFAM" id="SSF54862">
    <property type="entry name" value="4Fe-4S ferredoxins"/>
    <property type="match status" value="1"/>
</dbReference>
<dbReference type="GO" id="GO:0051539">
    <property type="term" value="F:4 iron, 4 sulfur cluster binding"/>
    <property type="evidence" value="ECO:0007669"/>
    <property type="project" value="InterPro"/>
</dbReference>
<dbReference type="SMART" id="SM00928">
    <property type="entry name" value="NADH_4Fe-4S"/>
    <property type="match status" value="1"/>
</dbReference>
<keyword evidence="3" id="KW-0285">Flavoprotein</keyword>
<dbReference type="InterPro" id="IPR017900">
    <property type="entry name" value="4Fe4S_Fe_S_CS"/>
</dbReference>
<dbReference type="GO" id="GO:0045333">
    <property type="term" value="P:cellular respiration"/>
    <property type="evidence" value="ECO:0007669"/>
    <property type="project" value="TreeGrafter"/>
</dbReference>
<dbReference type="Pfam" id="PF10589">
    <property type="entry name" value="NADH_4Fe-4S"/>
    <property type="match status" value="1"/>
</dbReference>
<dbReference type="PANTHER" id="PTHR11780:SF10">
    <property type="entry name" value="NADH DEHYDROGENASE [UBIQUINONE] FLAVOPROTEIN 1, MITOCHONDRIAL"/>
    <property type="match status" value="1"/>
</dbReference>
<evidence type="ECO:0000256" key="5">
    <source>
        <dbReference type="ARBA" id="ARBA00022723"/>
    </source>
</evidence>
<keyword evidence="4" id="KW-0288">FMN</keyword>
<dbReference type="InterPro" id="IPR017896">
    <property type="entry name" value="4Fe4S_Fe-S-bd"/>
</dbReference>
<dbReference type="InterPro" id="IPR019575">
    <property type="entry name" value="Nuop51_4Fe4S-bd"/>
</dbReference>
<evidence type="ECO:0000313" key="9">
    <source>
        <dbReference type="EMBL" id="RRK30494.1"/>
    </source>
</evidence>
<evidence type="ECO:0000313" key="10">
    <source>
        <dbReference type="Proteomes" id="UP000274920"/>
    </source>
</evidence>
<dbReference type="PANTHER" id="PTHR11780">
    <property type="entry name" value="NADH-UBIQUINONE OXIDOREDUCTASE FLAVOPROTEIN 1 NDUFV1"/>
    <property type="match status" value="1"/>
</dbReference>
<dbReference type="Gene3D" id="1.20.1440.230">
    <property type="entry name" value="NADH-ubiquinone oxidoreductase 51kDa subunit, iron-sulphur binding domain"/>
    <property type="match status" value="1"/>
</dbReference>
<dbReference type="RefSeq" id="WP_125126314.1">
    <property type="nucleotide sequence ID" value="NZ_RHJS01000002.1"/>
</dbReference>
<dbReference type="PROSITE" id="PS51379">
    <property type="entry name" value="4FE4S_FER_2"/>
    <property type="match status" value="2"/>
</dbReference>
<accession>A0A426DCP8</accession>